<dbReference type="CDD" id="cd14014">
    <property type="entry name" value="STKc_PknB_like"/>
    <property type="match status" value="1"/>
</dbReference>
<gene>
    <name evidence="2" type="ORF">M408DRAFT_28073</name>
</gene>
<dbReference type="SUPFAM" id="SSF48452">
    <property type="entry name" value="TPR-like"/>
    <property type="match status" value="3"/>
</dbReference>
<dbReference type="Gene3D" id="1.10.510.10">
    <property type="entry name" value="Transferase(Phosphotransferase) domain 1"/>
    <property type="match status" value="1"/>
</dbReference>
<sequence>MESPTTISGGLDLTGEVIIANSMPIFTGNYSTVYQGTFKGEIVAVKVIRGTGNPASMQRKILRERTICASLEHQNIHQFHGFANGPAFGAFGALISPWHARGDANKFLEEHGPRMSEREKIDLWSGVVDGVAYLHSHEPVIVHGDLKPGNILIDDSGRPRICDFGLSQLFLEEKDTGFTTTSEHTGTERYLAPELVTSESTVYPTVRSDIYALGCLGMEIIYQKRPYSHRKNNIRGCITRDIRSGIPPAADPEEPWPHLWLPLRSCWDKSQEIRPSAITVVRLLASFSEPQTTVVDTTGDRDWHIGKTLQVSDHLDVAKAAENLAAAYSRHERWKDAEKLQLEALDTRLEFQGADHLDTVSASGKLATTYFWQGRFKEAETLQLDVLQNRTKIQGARHLDTITAAGKLAATYHRQKQFNDAEKLQSDVLMNRKKILGAKHLDTIAAARDLATTYCSQEKWNEAEELESETLKDLTTILGPEHLETITSAENLGSVYFSQGRWANAERLQSEVLKHRNKILGEHPHTIRATENLTTTYLRQERWSDVERLQLVIFETRTKVYGGEHLDTIKAAENLAMTYFRQERWNDAERLQLYVVETRTKVYGLEHLDTIQAATDLSIIYGWQGRFKDAQNELIEVLGKRKRIQGSKHPDTVAAASKLAAVYWKRNQIYDALKLKMKYNLEPI</sequence>
<dbReference type="InterPro" id="IPR011990">
    <property type="entry name" value="TPR-like_helical_dom_sf"/>
</dbReference>
<dbReference type="GO" id="GO:0005524">
    <property type="term" value="F:ATP binding"/>
    <property type="evidence" value="ECO:0007669"/>
    <property type="project" value="InterPro"/>
</dbReference>
<reference evidence="2 3" key="1">
    <citation type="submission" date="2014-04" db="EMBL/GenBank/DDBJ databases">
        <authorList>
            <consortium name="DOE Joint Genome Institute"/>
            <person name="Kuo A."/>
            <person name="Zuccaro A."/>
            <person name="Kohler A."/>
            <person name="Nagy L.G."/>
            <person name="Floudas D."/>
            <person name="Copeland A."/>
            <person name="Barry K.W."/>
            <person name="Cichocki N."/>
            <person name="Veneault-Fourrey C."/>
            <person name="LaButti K."/>
            <person name="Lindquist E.A."/>
            <person name="Lipzen A."/>
            <person name="Lundell T."/>
            <person name="Morin E."/>
            <person name="Murat C."/>
            <person name="Sun H."/>
            <person name="Tunlid A."/>
            <person name="Henrissat B."/>
            <person name="Grigoriev I.V."/>
            <person name="Hibbett D.S."/>
            <person name="Martin F."/>
            <person name="Nordberg H.P."/>
            <person name="Cantor M.N."/>
            <person name="Hua S.X."/>
        </authorList>
    </citation>
    <scope>NUCLEOTIDE SEQUENCE [LARGE SCALE GENOMIC DNA]</scope>
    <source>
        <strain evidence="2 3">MAFF 305830</strain>
    </source>
</reference>
<accession>A0A0C3AVA4</accession>
<dbReference type="InterPro" id="IPR008271">
    <property type="entry name" value="Ser/Thr_kinase_AS"/>
</dbReference>
<evidence type="ECO:0000313" key="3">
    <source>
        <dbReference type="Proteomes" id="UP000054097"/>
    </source>
</evidence>
<reference evidence="3" key="2">
    <citation type="submission" date="2015-01" db="EMBL/GenBank/DDBJ databases">
        <title>Evolutionary Origins and Diversification of the Mycorrhizal Mutualists.</title>
        <authorList>
            <consortium name="DOE Joint Genome Institute"/>
            <consortium name="Mycorrhizal Genomics Consortium"/>
            <person name="Kohler A."/>
            <person name="Kuo A."/>
            <person name="Nagy L.G."/>
            <person name="Floudas D."/>
            <person name="Copeland A."/>
            <person name="Barry K.W."/>
            <person name="Cichocki N."/>
            <person name="Veneault-Fourrey C."/>
            <person name="LaButti K."/>
            <person name="Lindquist E.A."/>
            <person name="Lipzen A."/>
            <person name="Lundell T."/>
            <person name="Morin E."/>
            <person name="Murat C."/>
            <person name="Riley R."/>
            <person name="Ohm R."/>
            <person name="Sun H."/>
            <person name="Tunlid A."/>
            <person name="Henrissat B."/>
            <person name="Grigoriev I.V."/>
            <person name="Hibbett D.S."/>
            <person name="Martin F."/>
        </authorList>
    </citation>
    <scope>NUCLEOTIDE SEQUENCE [LARGE SCALE GENOMIC DNA]</scope>
    <source>
        <strain evidence="3">MAFF 305830</strain>
    </source>
</reference>
<dbReference type="Gene3D" id="1.25.40.10">
    <property type="entry name" value="Tetratricopeptide repeat domain"/>
    <property type="match status" value="2"/>
</dbReference>
<dbReference type="InterPro" id="IPR053137">
    <property type="entry name" value="NLR-like"/>
</dbReference>
<organism evidence="2 3">
    <name type="scientific">Serendipita vermifera MAFF 305830</name>
    <dbReference type="NCBI Taxonomy" id="933852"/>
    <lineage>
        <taxon>Eukaryota</taxon>
        <taxon>Fungi</taxon>
        <taxon>Dikarya</taxon>
        <taxon>Basidiomycota</taxon>
        <taxon>Agaricomycotina</taxon>
        <taxon>Agaricomycetes</taxon>
        <taxon>Sebacinales</taxon>
        <taxon>Serendipitaceae</taxon>
        <taxon>Serendipita</taxon>
    </lineage>
</organism>
<dbReference type="EMBL" id="KN824341">
    <property type="protein sequence ID" value="KIM23161.1"/>
    <property type="molecule type" value="Genomic_DNA"/>
</dbReference>
<evidence type="ECO:0000313" key="2">
    <source>
        <dbReference type="EMBL" id="KIM23161.1"/>
    </source>
</evidence>
<proteinExistence type="predicted"/>
<dbReference type="SUPFAM" id="SSF56112">
    <property type="entry name" value="Protein kinase-like (PK-like)"/>
    <property type="match status" value="1"/>
</dbReference>
<dbReference type="Pfam" id="PF00069">
    <property type="entry name" value="Pkinase"/>
    <property type="match status" value="1"/>
</dbReference>
<dbReference type="Pfam" id="PF13374">
    <property type="entry name" value="TPR_10"/>
    <property type="match status" value="2"/>
</dbReference>
<dbReference type="GO" id="GO:0004672">
    <property type="term" value="F:protein kinase activity"/>
    <property type="evidence" value="ECO:0007669"/>
    <property type="project" value="InterPro"/>
</dbReference>
<feature type="domain" description="Protein kinase" evidence="1">
    <location>
        <begin position="19"/>
        <end position="287"/>
    </location>
</feature>
<dbReference type="Proteomes" id="UP000054097">
    <property type="component" value="Unassembled WGS sequence"/>
</dbReference>
<dbReference type="PANTHER" id="PTHR46082">
    <property type="entry name" value="ATP/GTP-BINDING PROTEIN-RELATED"/>
    <property type="match status" value="1"/>
</dbReference>
<dbReference type="OrthoDB" id="20872at2759"/>
<dbReference type="AlphaFoldDB" id="A0A0C3AVA4"/>
<name>A0A0C3AVA4_SERVB</name>
<dbReference type="InterPro" id="IPR011009">
    <property type="entry name" value="Kinase-like_dom_sf"/>
</dbReference>
<dbReference type="HOGENOM" id="CLU_402335_0_0_1"/>
<protein>
    <recommendedName>
        <fullName evidence="1">Protein kinase domain-containing protein</fullName>
    </recommendedName>
</protein>
<evidence type="ECO:0000259" key="1">
    <source>
        <dbReference type="PROSITE" id="PS50011"/>
    </source>
</evidence>
<dbReference type="SMART" id="SM00220">
    <property type="entry name" value="S_TKc"/>
    <property type="match status" value="1"/>
</dbReference>
<dbReference type="PANTHER" id="PTHR46082:SF11">
    <property type="entry name" value="AAA+ ATPASE DOMAIN-CONTAINING PROTEIN-RELATED"/>
    <property type="match status" value="1"/>
</dbReference>
<dbReference type="PROSITE" id="PS50011">
    <property type="entry name" value="PROTEIN_KINASE_DOM"/>
    <property type="match status" value="1"/>
</dbReference>
<dbReference type="Pfam" id="PF13424">
    <property type="entry name" value="TPR_12"/>
    <property type="match status" value="3"/>
</dbReference>
<keyword evidence="3" id="KW-1185">Reference proteome</keyword>
<dbReference type="InterPro" id="IPR000719">
    <property type="entry name" value="Prot_kinase_dom"/>
</dbReference>
<dbReference type="PROSITE" id="PS00108">
    <property type="entry name" value="PROTEIN_KINASE_ST"/>
    <property type="match status" value="1"/>
</dbReference>
<dbReference type="STRING" id="933852.A0A0C3AVA4"/>